<evidence type="ECO:0000256" key="1">
    <source>
        <dbReference type="ARBA" id="ARBA00004123"/>
    </source>
</evidence>
<proteinExistence type="inferred from homology"/>
<evidence type="ECO:0000256" key="3">
    <source>
        <dbReference type="ARBA" id="ARBA00019615"/>
    </source>
</evidence>
<dbReference type="GO" id="GO:0016592">
    <property type="term" value="C:mediator complex"/>
    <property type="evidence" value="ECO:0007669"/>
    <property type="project" value="InterPro"/>
</dbReference>
<feature type="region of interest" description="Disordered" evidence="10">
    <location>
        <begin position="225"/>
        <end position="337"/>
    </location>
</feature>
<dbReference type="GO" id="GO:0003712">
    <property type="term" value="F:transcription coregulator activity"/>
    <property type="evidence" value="ECO:0007669"/>
    <property type="project" value="InterPro"/>
</dbReference>
<comment type="subcellular location">
    <subcellularLocation>
        <location evidence="1 9">Nucleus</location>
    </subcellularLocation>
</comment>
<evidence type="ECO:0000313" key="11">
    <source>
        <dbReference type="EMBL" id="KAK0383428.1"/>
    </source>
</evidence>
<dbReference type="GO" id="GO:0006357">
    <property type="term" value="P:regulation of transcription by RNA polymerase II"/>
    <property type="evidence" value="ECO:0007669"/>
    <property type="project" value="InterPro"/>
</dbReference>
<comment type="caution">
    <text evidence="11">The sequence shown here is derived from an EMBL/GenBank/DDBJ whole genome shotgun (WGS) entry which is preliminary data.</text>
</comment>
<evidence type="ECO:0000256" key="9">
    <source>
        <dbReference type="RuleBase" id="RU364151"/>
    </source>
</evidence>
<feature type="compositionally biased region" description="Polar residues" evidence="10">
    <location>
        <begin position="231"/>
        <end position="252"/>
    </location>
</feature>
<organism evidence="11 12">
    <name type="scientific">Sarocladium strictum</name>
    <name type="common">Black bundle disease fungus</name>
    <name type="synonym">Acremonium strictum</name>
    <dbReference type="NCBI Taxonomy" id="5046"/>
    <lineage>
        <taxon>Eukaryota</taxon>
        <taxon>Fungi</taxon>
        <taxon>Dikarya</taxon>
        <taxon>Ascomycota</taxon>
        <taxon>Pezizomycotina</taxon>
        <taxon>Sordariomycetes</taxon>
        <taxon>Hypocreomycetidae</taxon>
        <taxon>Hypocreales</taxon>
        <taxon>Sarocladiaceae</taxon>
        <taxon>Sarocladium</taxon>
    </lineage>
</organism>
<keyword evidence="6 9" id="KW-0804">Transcription</keyword>
<evidence type="ECO:0000256" key="7">
    <source>
        <dbReference type="ARBA" id="ARBA00023242"/>
    </source>
</evidence>
<evidence type="ECO:0000256" key="2">
    <source>
        <dbReference type="ARBA" id="ARBA00009259"/>
    </source>
</evidence>
<evidence type="ECO:0000256" key="4">
    <source>
        <dbReference type="ARBA" id="ARBA00023015"/>
    </source>
</evidence>
<sequence>MSFQPHTPQSPSQNSPGTSSEAIASMATSMSTMASTPALPTPAHSVNGISTNDVTMTDESPQKRKRSVDDNGDRDQKKMYLEDGYKLGIDDLHRDVGPKYLLCQAPHVASRPKTSTDLFQAYGLTDLAAEVAREKPNGEKNALRKTYKGHIKRLGVAGHFDVQKQPGDFLAMCQVPDHEWGVLQVRGREVSEGLSEQTLASLSKAVTMVQGPIPKARWDSSVLGELAPTNGDASRQGTSGKLTTPNTPSGATFTAGRPNTKVPPGQDPMRPKRNIKKRGYGDSSFEGYNETFQDDDGGYDTGDGEGGQKRRKKNPESTSPYPGAVRQQSYGPGMVGA</sequence>
<dbReference type="Proteomes" id="UP001175261">
    <property type="component" value="Unassembled WGS sequence"/>
</dbReference>
<feature type="compositionally biased region" description="Polar residues" evidence="10">
    <location>
        <begin position="47"/>
        <end position="59"/>
    </location>
</feature>
<name>A0AA39GB21_SARSR</name>
<evidence type="ECO:0000256" key="8">
    <source>
        <dbReference type="ARBA" id="ARBA00032018"/>
    </source>
</evidence>
<keyword evidence="5 9" id="KW-0010">Activator</keyword>
<dbReference type="Pfam" id="PF08633">
    <property type="entry name" value="Rox3"/>
    <property type="match status" value="1"/>
</dbReference>
<evidence type="ECO:0000256" key="5">
    <source>
        <dbReference type="ARBA" id="ARBA00023159"/>
    </source>
</evidence>
<reference evidence="11" key="1">
    <citation type="submission" date="2022-10" db="EMBL/GenBank/DDBJ databases">
        <title>Determination and structural analysis of whole genome sequence of Sarocladium strictum F4-1.</title>
        <authorList>
            <person name="Hu L."/>
            <person name="Jiang Y."/>
        </authorList>
    </citation>
    <scope>NUCLEOTIDE SEQUENCE</scope>
    <source>
        <strain evidence="11">F4-1</strain>
    </source>
</reference>
<keyword evidence="4 9" id="KW-0805">Transcription regulation</keyword>
<dbReference type="InterPro" id="IPR013942">
    <property type="entry name" value="Mediator_Med19_fun"/>
</dbReference>
<dbReference type="AlphaFoldDB" id="A0AA39GB21"/>
<evidence type="ECO:0000313" key="12">
    <source>
        <dbReference type="Proteomes" id="UP001175261"/>
    </source>
</evidence>
<gene>
    <name evidence="9" type="primary">MED19</name>
    <name evidence="11" type="ORF">NLU13_9339</name>
</gene>
<feature type="compositionally biased region" description="Low complexity" evidence="10">
    <location>
        <begin position="18"/>
        <end position="36"/>
    </location>
</feature>
<comment type="subunit">
    <text evidence="9">Component of the Mediator complex.</text>
</comment>
<keyword evidence="12" id="KW-1185">Reference proteome</keyword>
<feature type="compositionally biased region" description="Polar residues" evidence="10">
    <location>
        <begin position="316"/>
        <end position="330"/>
    </location>
</feature>
<evidence type="ECO:0000256" key="10">
    <source>
        <dbReference type="SAM" id="MobiDB-lite"/>
    </source>
</evidence>
<dbReference type="EMBL" id="JAPDFR010000009">
    <property type="protein sequence ID" value="KAK0383428.1"/>
    <property type="molecule type" value="Genomic_DNA"/>
</dbReference>
<evidence type="ECO:0000256" key="6">
    <source>
        <dbReference type="ARBA" id="ARBA00023163"/>
    </source>
</evidence>
<feature type="compositionally biased region" description="Basic and acidic residues" evidence="10">
    <location>
        <begin position="67"/>
        <end position="79"/>
    </location>
</feature>
<feature type="region of interest" description="Disordered" evidence="10">
    <location>
        <begin position="1"/>
        <end position="79"/>
    </location>
</feature>
<feature type="compositionally biased region" description="Polar residues" evidence="10">
    <location>
        <begin position="1"/>
        <end position="17"/>
    </location>
</feature>
<protein>
    <recommendedName>
        <fullName evidence="3 9">Mediator of RNA polymerase II transcription subunit 19</fullName>
    </recommendedName>
    <alternativeName>
        <fullName evidence="8 9">Mediator complex subunit 19</fullName>
    </alternativeName>
</protein>
<accession>A0AA39GB21</accession>
<comment type="similarity">
    <text evidence="2 9">Belongs to the Mediator complex subunit 19 family.</text>
</comment>
<keyword evidence="7 9" id="KW-0539">Nucleus</keyword>
<comment type="function">
    <text evidence="9">Component of the Mediator complex, a coactivator involved in the regulated transcription of nearly all RNA polymerase II-dependent genes. Mediator functions as a bridge to convey information from gene-specific regulatory proteins to the basal RNA polymerase II transcription machinery. Mediator is recruited to promoters by direct interactions with regulatory proteins and serves as a scaffold for the assembly of a functional preinitiation complex with RNA polymerase II and the general transcription factors.</text>
</comment>